<dbReference type="InterPro" id="IPR018556">
    <property type="entry name" value="SPIN90/Ldb17_LRD"/>
</dbReference>
<dbReference type="OrthoDB" id="445362at2759"/>
<evidence type="ECO:0000313" key="4">
    <source>
        <dbReference type="Proteomes" id="UP000094236"/>
    </source>
</evidence>
<dbReference type="InterPro" id="IPR030125">
    <property type="entry name" value="SPIN90/Ldb17"/>
</dbReference>
<dbReference type="Pfam" id="PF09431">
    <property type="entry name" value="SPIN90_LRD"/>
    <property type="match status" value="1"/>
</dbReference>
<dbReference type="GO" id="GO:0006897">
    <property type="term" value="P:endocytosis"/>
    <property type="evidence" value="ECO:0007669"/>
    <property type="project" value="TreeGrafter"/>
</dbReference>
<feature type="compositionally biased region" description="Polar residues" evidence="1">
    <location>
        <begin position="532"/>
        <end position="548"/>
    </location>
</feature>
<feature type="region of interest" description="Disordered" evidence="1">
    <location>
        <begin position="515"/>
        <end position="579"/>
    </location>
</feature>
<feature type="compositionally biased region" description="Polar residues" evidence="1">
    <location>
        <begin position="453"/>
        <end position="465"/>
    </location>
</feature>
<proteinExistence type="predicted"/>
<dbReference type="AlphaFoldDB" id="A0A1E4TPZ0"/>
<dbReference type="GO" id="GO:0071933">
    <property type="term" value="F:Arp2/3 complex binding"/>
    <property type="evidence" value="ECO:0007669"/>
    <property type="project" value="TreeGrafter"/>
</dbReference>
<evidence type="ECO:0000259" key="2">
    <source>
        <dbReference type="Pfam" id="PF09431"/>
    </source>
</evidence>
<feature type="domain" description="SPIN90/Ldb17 leucine-rich" evidence="2">
    <location>
        <begin position="239"/>
        <end position="384"/>
    </location>
</feature>
<dbReference type="PANTHER" id="PTHR13357:SF1">
    <property type="entry name" value="NCK-INTERACTING PROTEIN WITH SH3 DOMAIN"/>
    <property type="match status" value="1"/>
</dbReference>
<feature type="region of interest" description="Disordered" evidence="1">
    <location>
        <begin position="432"/>
        <end position="501"/>
    </location>
</feature>
<protein>
    <recommendedName>
        <fullName evidence="2">SPIN90/Ldb17 leucine-rich domain-containing protein</fullName>
    </recommendedName>
</protein>
<dbReference type="GO" id="GO:0030479">
    <property type="term" value="C:actin cortical patch"/>
    <property type="evidence" value="ECO:0007669"/>
    <property type="project" value="TreeGrafter"/>
</dbReference>
<organism evidence="3 4">
    <name type="scientific">Pachysolen tannophilus NRRL Y-2460</name>
    <dbReference type="NCBI Taxonomy" id="669874"/>
    <lineage>
        <taxon>Eukaryota</taxon>
        <taxon>Fungi</taxon>
        <taxon>Dikarya</taxon>
        <taxon>Ascomycota</taxon>
        <taxon>Saccharomycotina</taxon>
        <taxon>Pichiomycetes</taxon>
        <taxon>Pachysolenaceae</taxon>
        <taxon>Pachysolen</taxon>
    </lineage>
</organism>
<dbReference type="GO" id="GO:0000147">
    <property type="term" value="P:actin cortical patch assembly"/>
    <property type="evidence" value="ECO:0007669"/>
    <property type="project" value="TreeGrafter"/>
</dbReference>
<sequence>MEVGSCVDDEATFWASLNELIKGDNDQEEEALNKRLVSCLSLVSKHTLKNKVDTDTDCDRGNADEEYGGEDLDLKDFEFYYKVSKLMISDKCYARNLEFVIRKLLTLLLKIDDNTTSLIDINKTPAVDDVSVVFIRENNNFIKVISYLLLINYKFNPSVLSILQKFQGLNIICAILLHNHQRSKVYELNAQHHIYKNLMELLYEFLENIKLSVEELNSLDENFINYLFQTIKGVTREEDRLNFYKFRIILILNEQYMVGCYENNNKEPSDIEICENKIFKMMMMQNEIFHSFCECLILSFNRDSENHILQILILKILYLIFTTSVTCQWFYLNDLKVLVDIFLRELNNLSISDNQTALINTYLRVLYPMLLFSQLNTSNFYKKKYLIELISSISNEVNDNENIQNDEINVTRRLILRFFDFFKKLKREEIGESDASSESSSRHSSISSSDKSVLTNINGLNSKQQLRIEESNMTSTSTYTPTTTSTNILNNNTNNWDTSASLNKESPLRQKFSHIHRKLPPPPIPPRKLNNKTIPNNIYNRNSPNRSPTVPPRRVSTSPATGSPPVPPKRSPFNRTSSVPSIPLEKLEYQHMNHNSEIALKNVFDDRYET</sequence>
<feature type="compositionally biased region" description="Low complexity" evidence="1">
    <location>
        <begin position="471"/>
        <end position="501"/>
    </location>
</feature>
<feature type="compositionally biased region" description="Low complexity" evidence="1">
    <location>
        <begin position="433"/>
        <end position="452"/>
    </location>
</feature>
<reference evidence="4" key="1">
    <citation type="submission" date="2016-05" db="EMBL/GenBank/DDBJ databases">
        <title>Comparative genomics of biotechnologically important yeasts.</title>
        <authorList>
            <consortium name="DOE Joint Genome Institute"/>
            <person name="Riley R."/>
            <person name="Haridas S."/>
            <person name="Wolfe K.H."/>
            <person name="Lopes M.R."/>
            <person name="Hittinger C.T."/>
            <person name="Goker M."/>
            <person name="Salamov A."/>
            <person name="Wisecaver J."/>
            <person name="Long T.M."/>
            <person name="Aerts A.L."/>
            <person name="Barry K."/>
            <person name="Choi C."/>
            <person name="Clum A."/>
            <person name="Coughlan A.Y."/>
            <person name="Deshpande S."/>
            <person name="Douglass A.P."/>
            <person name="Hanson S.J."/>
            <person name="Klenk H.-P."/>
            <person name="Labutti K."/>
            <person name="Lapidus A."/>
            <person name="Lindquist E."/>
            <person name="Lipzen A."/>
            <person name="Meier-Kolthoff J.P."/>
            <person name="Ohm R.A."/>
            <person name="Otillar R.P."/>
            <person name="Pangilinan J."/>
            <person name="Peng Y."/>
            <person name="Rokas A."/>
            <person name="Rosa C.A."/>
            <person name="Scheuner C."/>
            <person name="Sibirny A.A."/>
            <person name="Slot J.C."/>
            <person name="Stielow J.B."/>
            <person name="Sun H."/>
            <person name="Kurtzman C.P."/>
            <person name="Blackwell M."/>
            <person name="Grigoriev I.V."/>
            <person name="Jeffries T.W."/>
        </authorList>
    </citation>
    <scope>NUCLEOTIDE SEQUENCE [LARGE SCALE GENOMIC DNA]</scope>
    <source>
        <strain evidence="4">NRRL Y-2460</strain>
    </source>
</reference>
<gene>
    <name evidence="3" type="ORF">PACTADRAFT_86876</name>
</gene>
<dbReference type="EMBL" id="KV454017">
    <property type="protein sequence ID" value="ODV93825.1"/>
    <property type="molecule type" value="Genomic_DNA"/>
</dbReference>
<dbReference type="Proteomes" id="UP000094236">
    <property type="component" value="Unassembled WGS sequence"/>
</dbReference>
<dbReference type="GO" id="GO:0051666">
    <property type="term" value="P:actin cortical patch localization"/>
    <property type="evidence" value="ECO:0007669"/>
    <property type="project" value="TreeGrafter"/>
</dbReference>
<evidence type="ECO:0000313" key="3">
    <source>
        <dbReference type="EMBL" id="ODV93825.1"/>
    </source>
</evidence>
<keyword evidence="4" id="KW-1185">Reference proteome</keyword>
<dbReference type="PANTHER" id="PTHR13357">
    <property type="entry name" value="SH3 ADAPTER PROTEIN SPIN90 NCK INTERACTING PROTEIN WITH SH3 DOMAIN"/>
    <property type="match status" value="1"/>
</dbReference>
<evidence type="ECO:0000256" key="1">
    <source>
        <dbReference type="SAM" id="MobiDB-lite"/>
    </source>
</evidence>
<dbReference type="STRING" id="669874.A0A1E4TPZ0"/>
<name>A0A1E4TPZ0_PACTA</name>
<accession>A0A1E4TPZ0</accession>